<dbReference type="OrthoDB" id="10469114at2759"/>
<proteinExistence type="predicted"/>
<protein>
    <submittedName>
        <fullName evidence="2">Uncharacterized protein</fullName>
    </submittedName>
</protein>
<feature type="coiled-coil region" evidence="1">
    <location>
        <begin position="15"/>
        <end position="42"/>
    </location>
</feature>
<evidence type="ECO:0000256" key="1">
    <source>
        <dbReference type="SAM" id="Coils"/>
    </source>
</evidence>
<comment type="caution">
    <text evidence="2">The sequence shown here is derived from an EMBL/GenBank/DDBJ whole genome shotgun (WGS) entry which is preliminary data.</text>
</comment>
<keyword evidence="3" id="KW-1185">Reference proteome</keyword>
<evidence type="ECO:0000313" key="2">
    <source>
        <dbReference type="EMBL" id="CAD5225111.1"/>
    </source>
</evidence>
<evidence type="ECO:0000313" key="3">
    <source>
        <dbReference type="Proteomes" id="UP000614601"/>
    </source>
</evidence>
<reference evidence="2" key="1">
    <citation type="submission" date="2020-09" db="EMBL/GenBank/DDBJ databases">
        <authorList>
            <person name="Kikuchi T."/>
        </authorList>
    </citation>
    <scope>NUCLEOTIDE SEQUENCE</scope>
    <source>
        <strain evidence="2">SH1</strain>
    </source>
</reference>
<gene>
    <name evidence="2" type="ORF">BOKJ2_LOCUS11415</name>
</gene>
<name>A0A811LA77_9BILA</name>
<dbReference type="EMBL" id="CAJFDH010000005">
    <property type="protein sequence ID" value="CAD5225111.1"/>
    <property type="molecule type" value="Genomic_DNA"/>
</dbReference>
<dbReference type="AlphaFoldDB" id="A0A811LA77"/>
<sequence length="120" mass="14032">MIDPTSFTYDKKAAEERAKKLHADANRRLNKLKTEVKEVLEKQNLNKDSYECQLYSDTVFDLQDGSQLHQVNTPKTRLYYVEKVDSFVFLSRSNLDDNSGVCYSVRRLQDDKLSIKILQH</sequence>
<keyword evidence="1" id="KW-0175">Coiled coil</keyword>
<dbReference type="Proteomes" id="UP000614601">
    <property type="component" value="Unassembled WGS sequence"/>
</dbReference>
<accession>A0A811LA77</accession>
<organism evidence="2 3">
    <name type="scientific">Bursaphelenchus okinawaensis</name>
    <dbReference type="NCBI Taxonomy" id="465554"/>
    <lineage>
        <taxon>Eukaryota</taxon>
        <taxon>Metazoa</taxon>
        <taxon>Ecdysozoa</taxon>
        <taxon>Nematoda</taxon>
        <taxon>Chromadorea</taxon>
        <taxon>Rhabditida</taxon>
        <taxon>Tylenchina</taxon>
        <taxon>Tylenchomorpha</taxon>
        <taxon>Aphelenchoidea</taxon>
        <taxon>Aphelenchoididae</taxon>
        <taxon>Bursaphelenchus</taxon>
    </lineage>
</organism>
<dbReference type="EMBL" id="CAJFCW020000005">
    <property type="protein sequence ID" value="CAG9120445.1"/>
    <property type="molecule type" value="Genomic_DNA"/>
</dbReference>
<dbReference type="Proteomes" id="UP000783686">
    <property type="component" value="Unassembled WGS sequence"/>
</dbReference>